<dbReference type="InterPro" id="IPR011057">
    <property type="entry name" value="Mss4-like_sf"/>
</dbReference>
<dbReference type="AlphaFoldDB" id="A0A8H7ADK4"/>
<proteinExistence type="inferred from homology"/>
<dbReference type="EMBL" id="JAACFV010000186">
    <property type="protein sequence ID" value="KAF7503285.1"/>
    <property type="molecule type" value="Genomic_DNA"/>
</dbReference>
<dbReference type="PANTHER" id="PTHR11991:SF0">
    <property type="entry name" value="TRANSLATIONALLY-CONTROLLED TUMOR PROTEIN"/>
    <property type="match status" value="1"/>
</dbReference>
<name>A0A8H7ADK4_9EURO</name>
<dbReference type="PROSITE" id="PS01002">
    <property type="entry name" value="TCTP_1"/>
    <property type="match status" value="1"/>
</dbReference>
<feature type="domain" description="TCTP" evidence="4">
    <location>
        <begin position="1"/>
        <end position="175"/>
    </location>
</feature>
<dbReference type="InterPro" id="IPR011323">
    <property type="entry name" value="Mss4/transl-control_tumour"/>
</dbReference>
<reference evidence="5" key="1">
    <citation type="submission" date="2020-02" db="EMBL/GenBank/DDBJ databases">
        <authorList>
            <person name="Palmer J.M."/>
        </authorList>
    </citation>
    <scope>NUCLEOTIDE SEQUENCE</scope>
    <source>
        <strain evidence="5">EPUS1.4</strain>
        <tissue evidence="5">Thallus</tissue>
    </source>
</reference>
<comment type="similarity">
    <text evidence="2">Belongs to the TCTP family.</text>
</comment>
<feature type="compositionally biased region" description="Acidic residues" evidence="3">
    <location>
        <begin position="52"/>
        <end position="61"/>
    </location>
</feature>
<evidence type="ECO:0000256" key="3">
    <source>
        <dbReference type="SAM" id="MobiDB-lite"/>
    </source>
</evidence>
<dbReference type="PRINTS" id="PR01653">
    <property type="entry name" value="TCTPROTEIN"/>
</dbReference>
<evidence type="ECO:0000313" key="5">
    <source>
        <dbReference type="EMBL" id="KAF7503285.1"/>
    </source>
</evidence>
<dbReference type="Gene3D" id="2.170.150.10">
    <property type="entry name" value="Metal Binding Protein, Guanine Nucleotide Exchange Factor, Chain A"/>
    <property type="match status" value="1"/>
</dbReference>
<dbReference type="SUPFAM" id="SSF51316">
    <property type="entry name" value="Mss4-like"/>
    <property type="match status" value="1"/>
</dbReference>
<feature type="region of interest" description="Disordered" evidence="3">
    <location>
        <begin position="44"/>
        <end position="65"/>
    </location>
</feature>
<dbReference type="InterPro" id="IPR018103">
    <property type="entry name" value="Translation_control_tumour_CS"/>
</dbReference>
<dbReference type="Pfam" id="PF00838">
    <property type="entry name" value="TCTP"/>
    <property type="match status" value="1"/>
</dbReference>
<dbReference type="PANTHER" id="PTHR11991">
    <property type="entry name" value="TRANSLATIONALLY CONTROLLED TUMOR PROTEIN-RELATED"/>
    <property type="match status" value="1"/>
</dbReference>
<dbReference type="Proteomes" id="UP000606974">
    <property type="component" value="Unassembled WGS sequence"/>
</dbReference>
<evidence type="ECO:0000313" key="6">
    <source>
        <dbReference type="Proteomes" id="UP000606974"/>
    </source>
</evidence>
<protein>
    <recommendedName>
        <fullName evidence="1">Translationally-controlled tumor protein homolog</fullName>
    </recommendedName>
</protein>
<organism evidence="5 6">
    <name type="scientific">Endocarpon pusillum</name>
    <dbReference type="NCBI Taxonomy" id="364733"/>
    <lineage>
        <taxon>Eukaryota</taxon>
        <taxon>Fungi</taxon>
        <taxon>Dikarya</taxon>
        <taxon>Ascomycota</taxon>
        <taxon>Pezizomycotina</taxon>
        <taxon>Eurotiomycetes</taxon>
        <taxon>Chaetothyriomycetidae</taxon>
        <taxon>Verrucariales</taxon>
        <taxon>Verrucariaceae</taxon>
        <taxon>Endocarpon</taxon>
    </lineage>
</organism>
<keyword evidence="6" id="KW-1185">Reference proteome</keyword>
<evidence type="ECO:0000259" key="4">
    <source>
        <dbReference type="PROSITE" id="PS51797"/>
    </source>
</evidence>
<sequence>MIIYKDIITGDELLSDTFKIIDVGDGLWEVDLKKVTKGGDNFVLEGANPSAEGEDAEEGGDTENKQQVLDIEDQFRLNKMEGGMDKKAFTSDLKAYIKRLNNKLKAEPDGETKSKEFQSGAAAALKKLSANVADYDIYMGESMSSEGMYILVNFREDGITPFATIWKHGLKEEKV</sequence>
<comment type="caution">
    <text evidence="5">The sequence shown here is derived from an EMBL/GenBank/DDBJ whole genome shotgun (WGS) entry which is preliminary data.</text>
</comment>
<dbReference type="InterPro" id="IPR018105">
    <property type="entry name" value="Translational_control_tumour_p"/>
</dbReference>
<evidence type="ECO:0000256" key="2">
    <source>
        <dbReference type="PROSITE-ProRule" id="PRU01133"/>
    </source>
</evidence>
<dbReference type="PROSITE" id="PS51797">
    <property type="entry name" value="TCTP_3"/>
    <property type="match status" value="1"/>
</dbReference>
<gene>
    <name evidence="5" type="ORF">GJ744_004007</name>
</gene>
<dbReference type="InterPro" id="IPR034737">
    <property type="entry name" value="TCTP"/>
</dbReference>
<evidence type="ECO:0000256" key="1">
    <source>
        <dbReference type="ARBA" id="ARBA00014759"/>
    </source>
</evidence>
<dbReference type="GO" id="GO:0005509">
    <property type="term" value="F:calcium ion binding"/>
    <property type="evidence" value="ECO:0007669"/>
    <property type="project" value="TreeGrafter"/>
</dbReference>
<dbReference type="GO" id="GO:0005737">
    <property type="term" value="C:cytoplasm"/>
    <property type="evidence" value="ECO:0007669"/>
    <property type="project" value="TreeGrafter"/>
</dbReference>
<accession>A0A8H7ADK4</accession>
<dbReference type="OrthoDB" id="10248936at2759"/>